<dbReference type="EMBL" id="CAFAAL010000192">
    <property type="protein sequence ID" value="CAB4816927.1"/>
    <property type="molecule type" value="Genomic_DNA"/>
</dbReference>
<evidence type="ECO:0000313" key="1">
    <source>
        <dbReference type="EMBL" id="CAB4725230.1"/>
    </source>
</evidence>
<reference evidence="2" key="1">
    <citation type="submission" date="2020-05" db="EMBL/GenBank/DDBJ databases">
        <authorList>
            <person name="Chiriac C."/>
            <person name="Salcher M."/>
            <person name="Ghai R."/>
            <person name="Kavagutti S V."/>
        </authorList>
    </citation>
    <scope>NUCLEOTIDE SEQUENCE</scope>
</reference>
<accession>A0A6J6VZL5</accession>
<organism evidence="2">
    <name type="scientific">freshwater metagenome</name>
    <dbReference type="NCBI Taxonomy" id="449393"/>
    <lineage>
        <taxon>unclassified sequences</taxon>
        <taxon>metagenomes</taxon>
        <taxon>ecological metagenomes</taxon>
    </lineage>
</organism>
<protein>
    <submittedName>
        <fullName evidence="2">Unannotated protein</fullName>
    </submittedName>
</protein>
<gene>
    <name evidence="1" type="ORF">UFOPK2658_01351</name>
    <name evidence="2" type="ORF">UFOPK2880_01163</name>
    <name evidence="3" type="ORF">UFOPK3004_01610</name>
    <name evidence="4" type="ORF">UFOPK3304_01332</name>
    <name evidence="5" type="ORF">UFOPK3494_01015</name>
    <name evidence="6" type="ORF">UFOPK4134_01454</name>
</gene>
<dbReference type="EMBL" id="CAFBLJ010000077">
    <property type="protein sequence ID" value="CAB4877077.1"/>
    <property type="molecule type" value="Genomic_DNA"/>
</dbReference>
<dbReference type="AlphaFoldDB" id="A0A6J6VZL5"/>
<evidence type="ECO:0000313" key="6">
    <source>
        <dbReference type="EMBL" id="CAB5035324.1"/>
    </source>
</evidence>
<sequence>MKKYPIELGTLLFTMVEPTKGHEVEYNRWYERDHFYGGVLVGAYSFAGDRFVSTRDLKALRYPTDSPMTPDPMSGSYLAIYWVLKGHHDDWNRWSVDTVKNLHATGRMFAERTHIHTQLYDNQWSMTRTETTTNIELALDRGYPGIIVNVGELNEGVTHAQMSEWMQNNWAPRAFASSWGPDVFNYSTLLPLLDDAPPDVPRVPKADQRFMQIHFVDHDPAAEWANGYAKFGADLESSGLAKHLWTSPFKNTVFGTDTYTDELW</sequence>
<evidence type="ECO:0000313" key="2">
    <source>
        <dbReference type="EMBL" id="CAB4776829.1"/>
    </source>
</evidence>
<dbReference type="EMBL" id="CAEZYH010000066">
    <property type="protein sequence ID" value="CAB4725230.1"/>
    <property type="molecule type" value="Genomic_DNA"/>
</dbReference>
<dbReference type="EMBL" id="CAFBMF010000060">
    <property type="protein sequence ID" value="CAB4902467.1"/>
    <property type="molecule type" value="Genomic_DNA"/>
</dbReference>
<name>A0A6J6VZL5_9ZZZZ</name>
<dbReference type="EMBL" id="CAEZZP010000074">
    <property type="protein sequence ID" value="CAB4776829.1"/>
    <property type="molecule type" value="Genomic_DNA"/>
</dbReference>
<evidence type="ECO:0000313" key="4">
    <source>
        <dbReference type="EMBL" id="CAB4877077.1"/>
    </source>
</evidence>
<proteinExistence type="predicted"/>
<evidence type="ECO:0000313" key="5">
    <source>
        <dbReference type="EMBL" id="CAB4902467.1"/>
    </source>
</evidence>
<evidence type="ECO:0000313" key="3">
    <source>
        <dbReference type="EMBL" id="CAB4816927.1"/>
    </source>
</evidence>
<dbReference type="EMBL" id="CAFBPS010000135">
    <property type="protein sequence ID" value="CAB5035324.1"/>
    <property type="molecule type" value="Genomic_DNA"/>
</dbReference>